<accession>A0ABD1U3P5</accession>
<keyword evidence="4" id="KW-1185">Reference proteome</keyword>
<dbReference type="Proteomes" id="UP001604336">
    <property type="component" value="Unassembled WGS sequence"/>
</dbReference>
<evidence type="ECO:0000313" key="4">
    <source>
        <dbReference type="Proteomes" id="UP001604336"/>
    </source>
</evidence>
<comment type="caution">
    <text evidence="3">The sequence shown here is derived from an EMBL/GenBank/DDBJ whole genome shotgun (WGS) entry which is preliminary data.</text>
</comment>
<gene>
    <name evidence="3" type="ORF">Adt_15868</name>
</gene>
<dbReference type="EMBL" id="JBFOLK010000004">
    <property type="protein sequence ID" value="KAL2519621.1"/>
    <property type="molecule type" value="Genomic_DNA"/>
</dbReference>
<feature type="region of interest" description="Disordered" evidence="2">
    <location>
        <begin position="1"/>
        <end position="36"/>
    </location>
</feature>
<feature type="coiled-coil region" evidence="1">
    <location>
        <begin position="155"/>
        <end position="199"/>
    </location>
</feature>
<protein>
    <submittedName>
        <fullName evidence="3">Uncharacterized protein</fullName>
    </submittedName>
</protein>
<evidence type="ECO:0000313" key="3">
    <source>
        <dbReference type="EMBL" id="KAL2519621.1"/>
    </source>
</evidence>
<dbReference type="AlphaFoldDB" id="A0ABD1U3P5"/>
<keyword evidence="1" id="KW-0175">Coiled coil</keyword>
<proteinExistence type="predicted"/>
<reference evidence="4" key="1">
    <citation type="submission" date="2024-07" db="EMBL/GenBank/DDBJ databases">
        <title>Two chromosome-level genome assemblies of Korean endemic species Abeliophyllum distichum and Forsythia ovata (Oleaceae).</title>
        <authorList>
            <person name="Jang H."/>
        </authorList>
    </citation>
    <scope>NUCLEOTIDE SEQUENCE [LARGE SCALE GENOMIC DNA]</scope>
</reference>
<sequence>MPAPIRVGLSTSQPARTTSSGSQLQPTYLGSTPDKDEEFVRLRGTLSKPVRDFIRSNSPTREEIARLPLSTRRAIRTVEKCWTPAQQKYLEGMEVVDSVVAASVNVSRAAIQLTSASEKMGRLLADVQVMKDKGRKVLNDLEEEKKMRATSEDILMRREEDLKKKEAELELANKRRVDLEKQLEAEKKIQAKLRAALEKTADKEKAVAEFKSSEAYLADQEKVYFLTMEELIDTVSEKRPDWDIQFLKDELSELKKNSKLNPPS</sequence>
<evidence type="ECO:0000256" key="2">
    <source>
        <dbReference type="SAM" id="MobiDB-lite"/>
    </source>
</evidence>
<evidence type="ECO:0000256" key="1">
    <source>
        <dbReference type="SAM" id="Coils"/>
    </source>
</evidence>
<name>A0ABD1U3P5_9LAMI</name>
<organism evidence="3 4">
    <name type="scientific">Abeliophyllum distichum</name>
    <dbReference type="NCBI Taxonomy" id="126358"/>
    <lineage>
        <taxon>Eukaryota</taxon>
        <taxon>Viridiplantae</taxon>
        <taxon>Streptophyta</taxon>
        <taxon>Embryophyta</taxon>
        <taxon>Tracheophyta</taxon>
        <taxon>Spermatophyta</taxon>
        <taxon>Magnoliopsida</taxon>
        <taxon>eudicotyledons</taxon>
        <taxon>Gunneridae</taxon>
        <taxon>Pentapetalae</taxon>
        <taxon>asterids</taxon>
        <taxon>lamiids</taxon>
        <taxon>Lamiales</taxon>
        <taxon>Oleaceae</taxon>
        <taxon>Forsythieae</taxon>
        <taxon>Abeliophyllum</taxon>
    </lineage>
</organism>
<feature type="compositionally biased region" description="Polar residues" evidence="2">
    <location>
        <begin position="9"/>
        <end position="30"/>
    </location>
</feature>